<evidence type="ECO:0000256" key="3">
    <source>
        <dbReference type="SAM" id="SignalP"/>
    </source>
</evidence>
<feature type="region of interest" description="Disordered" evidence="1">
    <location>
        <begin position="248"/>
        <end position="267"/>
    </location>
</feature>
<feature type="transmembrane region" description="Helical" evidence="2">
    <location>
        <begin position="25"/>
        <end position="43"/>
    </location>
</feature>
<dbReference type="Proteomes" id="UP000253741">
    <property type="component" value="Unassembled WGS sequence"/>
</dbReference>
<name>A0A370B8J6_9ACTN</name>
<keyword evidence="3" id="KW-0732">Signal</keyword>
<accession>A0A370B8J6</accession>
<evidence type="ECO:0000313" key="4">
    <source>
        <dbReference type="EMBL" id="RDG38127.1"/>
    </source>
</evidence>
<keyword evidence="5" id="KW-1185">Reference proteome</keyword>
<gene>
    <name evidence="4" type="ORF">DVH02_10825</name>
</gene>
<feature type="transmembrane region" description="Helical" evidence="2">
    <location>
        <begin position="176"/>
        <end position="197"/>
    </location>
</feature>
<dbReference type="AlphaFoldDB" id="A0A370B8J6"/>
<dbReference type="EMBL" id="QQNA01000071">
    <property type="protein sequence ID" value="RDG38127.1"/>
    <property type="molecule type" value="Genomic_DNA"/>
</dbReference>
<feature type="chain" id="PRO_5016680467" description="PE-PGRS family protein" evidence="3">
    <location>
        <begin position="18"/>
        <end position="284"/>
    </location>
</feature>
<reference evidence="4 5" key="1">
    <citation type="submission" date="2018-07" db="EMBL/GenBank/DDBJ databases">
        <title>Streptomyces species from bats.</title>
        <authorList>
            <person name="Dunlap C."/>
        </authorList>
    </citation>
    <scope>NUCLEOTIDE SEQUENCE [LARGE SCALE GENOMIC DNA]</scope>
    <source>
        <strain evidence="4 5">AC230</strain>
    </source>
</reference>
<evidence type="ECO:0000256" key="1">
    <source>
        <dbReference type="SAM" id="MobiDB-lite"/>
    </source>
</evidence>
<organism evidence="4 5">
    <name type="scientific">Streptomyces corynorhini</name>
    <dbReference type="NCBI Taxonomy" id="2282652"/>
    <lineage>
        <taxon>Bacteria</taxon>
        <taxon>Bacillati</taxon>
        <taxon>Actinomycetota</taxon>
        <taxon>Actinomycetes</taxon>
        <taxon>Kitasatosporales</taxon>
        <taxon>Streptomycetaceae</taxon>
        <taxon>Streptomyces</taxon>
    </lineage>
</organism>
<proteinExistence type="predicted"/>
<evidence type="ECO:0000313" key="5">
    <source>
        <dbReference type="Proteomes" id="UP000253741"/>
    </source>
</evidence>
<feature type="signal peptide" evidence="3">
    <location>
        <begin position="1"/>
        <end position="17"/>
    </location>
</feature>
<comment type="caution">
    <text evidence="4">The sequence shown here is derived from an EMBL/GenBank/DDBJ whole genome shotgun (WGS) entry which is preliminary data.</text>
</comment>
<sequence>MFTAVCVVLSATGHAVAACAPVPWWTLLIGFLGVFAVAVTLSGRARSTTSIVVALAGGQFSLHSLFGLGQRPLTMSAARDDVLIRLAAKLVCGAGPGSLSPLDAQRIVADAGLNPAGAAGAAGAAGSVGAAAGGIHQHMATGGAGGIAADVANGVTAGAAHTGMSGGMSGGMDGGLLPSLPMLLAHLLAALAAGWLLRHGDLALLRLGRLSTQGIGDVTDSAALRALRAAFAFVRAMLAGLPGAVAPRSRAPRTSHVPPPLSGGETLQHSVIRRGPPAVCALAA</sequence>
<keyword evidence="2" id="KW-1133">Transmembrane helix</keyword>
<protein>
    <recommendedName>
        <fullName evidence="6">PE-PGRS family protein</fullName>
    </recommendedName>
</protein>
<evidence type="ECO:0008006" key="6">
    <source>
        <dbReference type="Google" id="ProtNLM"/>
    </source>
</evidence>
<keyword evidence="2" id="KW-0812">Transmembrane</keyword>
<keyword evidence="2" id="KW-0472">Membrane</keyword>
<dbReference type="OrthoDB" id="4350641at2"/>
<evidence type="ECO:0000256" key="2">
    <source>
        <dbReference type="SAM" id="Phobius"/>
    </source>
</evidence>